<reference evidence="1 2" key="1">
    <citation type="submission" date="2024-01" db="EMBL/GenBank/DDBJ databases">
        <title>A draft genome for the cacao thread blight pathogen Marasmiellus scandens.</title>
        <authorList>
            <person name="Baruah I.K."/>
            <person name="Leung J."/>
            <person name="Bukari Y."/>
            <person name="Amoako-Attah I."/>
            <person name="Meinhardt L.W."/>
            <person name="Bailey B.A."/>
            <person name="Cohen S.P."/>
        </authorList>
    </citation>
    <scope>NUCLEOTIDE SEQUENCE [LARGE SCALE GENOMIC DNA]</scope>
    <source>
        <strain evidence="1 2">GH-19</strain>
    </source>
</reference>
<gene>
    <name evidence="1" type="ORF">VKT23_009688</name>
</gene>
<name>A0ABR1JFJ4_9AGAR</name>
<accession>A0ABR1JFJ4</accession>
<protein>
    <submittedName>
        <fullName evidence="1">Uncharacterized protein</fullName>
    </submittedName>
</protein>
<dbReference type="Proteomes" id="UP001498398">
    <property type="component" value="Unassembled WGS sequence"/>
</dbReference>
<keyword evidence="2" id="KW-1185">Reference proteome</keyword>
<proteinExistence type="predicted"/>
<evidence type="ECO:0000313" key="2">
    <source>
        <dbReference type="Proteomes" id="UP001498398"/>
    </source>
</evidence>
<evidence type="ECO:0000313" key="1">
    <source>
        <dbReference type="EMBL" id="KAK7458689.1"/>
    </source>
</evidence>
<comment type="caution">
    <text evidence="1">The sequence shown here is derived from an EMBL/GenBank/DDBJ whole genome shotgun (WGS) entry which is preliminary data.</text>
</comment>
<sequence length="61" mass="7042">MINSAKVFSPRPSPNPLENSRALKYLFKNAAPSLLPSESQFYHNQISKTRRLFWPKATVHE</sequence>
<organism evidence="1 2">
    <name type="scientific">Marasmiellus scandens</name>
    <dbReference type="NCBI Taxonomy" id="2682957"/>
    <lineage>
        <taxon>Eukaryota</taxon>
        <taxon>Fungi</taxon>
        <taxon>Dikarya</taxon>
        <taxon>Basidiomycota</taxon>
        <taxon>Agaricomycotina</taxon>
        <taxon>Agaricomycetes</taxon>
        <taxon>Agaricomycetidae</taxon>
        <taxon>Agaricales</taxon>
        <taxon>Marasmiineae</taxon>
        <taxon>Omphalotaceae</taxon>
        <taxon>Marasmiellus</taxon>
    </lineage>
</organism>
<dbReference type="EMBL" id="JBANRG010000017">
    <property type="protein sequence ID" value="KAK7458689.1"/>
    <property type="molecule type" value="Genomic_DNA"/>
</dbReference>